<dbReference type="Pfam" id="PF12833">
    <property type="entry name" value="HTH_18"/>
    <property type="match status" value="1"/>
</dbReference>
<dbReference type="InterPro" id="IPR018060">
    <property type="entry name" value="HTH_AraC"/>
</dbReference>
<reference evidence="5 6" key="1">
    <citation type="submission" date="2017-04" db="EMBL/GenBank/DDBJ databases">
        <title>Complete genome sequence of Flavobacterium kingsejong AJ004.</title>
        <authorList>
            <person name="Lee P.C."/>
        </authorList>
    </citation>
    <scope>NUCLEOTIDE SEQUENCE [LARGE SCALE GENOMIC DNA]</scope>
    <source>
        <strain evidence="5 6">AJ004</strain>
    </source>
</reference>
<evidence type="ECO:0000259" key="4">
    <source>
        <dbReference type="PROSITE" id="PS01124"/>
    </source>
</evidence>
<dbReference type="RefSeq" id="WP_108737320.1">
    <property type="nucleotide sequence ID" value="NZ_CP020919.1"/>
</dbReference>
<dbReference type="Gene3D" id="1.10.10.60">
    <property type="entry name" value="Homeodomain-like"/>
    <property type="match status" value="1"/>
</dbReference>
<dbReference type="SUPFAM" id="SSF46689">
    <property type="entry name" value="Homeodomain-like"/>
    <property type="match status" value="1"/>
</dbReference>
<evidence type="ECO:0000256" key="1">
    <source>
        <dbReference type="ARBA" id="ARBA00023015"/>
    </source>
</evidence>
<evidence type="ECO:0000313" key="6">
    <source>
        <dbReference type="Proteomes" id="UP000244677"/>
    </source>
</evidence>
<dbReference type="EMBL" id="CP020919">
    <property type="protein sequence ID" value="AWG25748.1"/>
    <property type="molecule type" value="Genomic_DNA"/>
</dbReference>
<evidence type="ECO:0000256" key="3">
    <source>
        <dbReference type="ARBA" id="ARBA00023163"/>
    </source>
</evidence>
<sequence length="153" mass="17619">MTTIIFGALLYQKLPMPVPRPISKRKLLLNATQHNVLYTALESLFKEQKVYKNKNLNVDVLAIRLGSNRHYISEALNVYGKKTFYEFLNTYRIQEVTTHLDQQLQKAQKISLLSICMESGFSNKASFNQYFKKIHGMTPSAYVKEKKIAIGTI</sequence>
<accession>A0A2S1LPW9</accession>
<gene>
    <name evidence="5" type="ORF">FK004_11220</name>
</gene>
<protein>
    <recommendedName>
        <fullName evidence="4">HTH araC/xylS-type domain-containing protein</fullName>
    </recommendedName>
</protein>
<dbReference type="GO" id="GO:0043565">
    <property type="term" value="F:sequence-specific DNA binding"/>
    <property type="evidence" value="ECO:0007669"/>
    <property type="project" value="InterPro"/>
</dbReference>
<evidence type="ECO:0000313" key="5">
    <source>
        <dbReference type="EMBL" id="AWG25748.1"/>
    </source>
</evidence>
<dbReference type="KEGG" id="fki:FK004_11220"/>
<dbReference type="GO" id="GO:0003700">
    <property type="term" value="F:DNA-binding transcription factor activity"/>
    <property type="evidence" value="ECO:0007669"/>
    <property type="project" value="InterPro"/>
</dbReference>
<dbReference type="PROSITE" id="PS01124">
    <property type="entry name" value="HTH_ARAC_FAMILY_2"/>
    <property type="match status" value="1"/>
</dbReference>
<keyword evidence="1" id="KW-0805">Transcription regulation</keyword>
<dbReference type="PANTHER" id="PTHR43280">
    <property type="entry name" value="ARAC-FAMILY TRANSCRIPTIONAL REGULATOR"/>
    <property type="match status" value="1"/>
</dbReference>
<organism evidence="5 6">
    <name type="scientific">Flavobacterium kingsejongi</name>
    <dbReference type="NCBI Taxonomy" id="1678728"/>
    <lineage>
        <taxon>Bacteria</taxon>
        <taxon>Pseudomonadati</taxon>
        <taxon>Bacteroidota</taxon>
        <taxon>Flavobacteriia</taxon>
        <taxon>Flavobacteriales</taxon>
        <taxon>Flavobacteriaceae</taxon>
        <taxon>Flavobacterium</taxon>
    </lineage>
</organism>
<dbReference type="Proteomes" id="UP000244677">
    <property type="component" value="Chromosome"/>
</dbReference>
<dbReference type="AlphaFoldDB" id="A0A2S1LPW9"/>
<dbReference type="OrthoDB" id="9779074at2"/>
<dbReference type="SMART" id="SM00342">
    <property type="entry name" value="HTH_ARAC"/>
    <property type="match status" value="1"/>
</dbReference>
<feature type="domain" description="HTH araC/xylS-type" evidence="4">
    <location>
        <begin position="35"/>
        <end position="145"/>
    </location>
</feature>
<evidence type="ECO:0000256" key="2">
    <source>
        <dbReference type="ARBA" id="ARBA00023125"/>
    </source>
</evidence>
<keyword evidence="2" id="KW-0238">DNA-binding</keyword>
<dbReference type="InterPro" id="IPR009057">
    <property type="entry name" value="Homeodomain-like_sf"/>
</dbReference>
<proteinExistence type="predicted"/>
<name>A0A2S1LPW9_9FLAO</name>
<keyword evidence="6" id="KW-1185">Reference proteome</keyword>
<keyword evidence="3" id="KW-0804">Transcription</keyword>
<dbReference type="PANTHER" id="PTHR43280:SF29">
    <property type="entry name" value="ARAC-FAMILY TRANSCRIPTIONAL REGULATOR"/>
    <property type="match status" value="1"/>
</dbReference>